<dbReference type="SUPFAM" id="SSF52058">
    <property type="entry name" value="L domain-like"/>
    <property type="match status" value="1"/>
</dbReference>
<dbReference type="OrthoDB" id="827707at2759"/>
<keyword evidence="2" id="KW-1185">Reference proteome</keyword>
<dbReference type="Proteomes" id="UP000276133">
    <property type="component" value="Unassembled WGS sequence"/>
</dbReference>
<organism evidence="1 2">
    <name type="scientific">Brachionus plicatilis</name>
    <name type="common">Marine rotifer</name>
    <name type="synonym">Brachionus muelleri</name>
    <dbReference type="NCBI Taxonomy" id="10195"/>
    <lineage>
        <taxon>Eukaryota</taxon>
        <taxon>Metazoa</taxon>
        <taxon>Spiralia</taxon>
        <taxon>Gnathifera</taxon>
        <taxon>Rotifera</taxon>
        <taxon>Eurotatoria</taxon>
        <taxon>Monogononta</taxon>
        <taxon>Pseudotrocha</taxon>
        <taxon>Ploima</taxon>
        <taxon>Brachionidae</taxon>
        <taxon>Brachionus</taxon>
    </lineage>
</organism>
<proteinExistence type="predicted"/>
<evidence type="ECO:0000313" key="2">
    <source>
        <dbReference type="Proteomes" id="UP000276133"/>
    </source>
</evidence>
<comment type="caution">
    <text evidence="1">The sequence shown here is derived from an EMBL/GenBank/DDBJ whole genome shotgun (WGS) entry which is preliminary data.</text>
</comment>
<accession>A0A3M7PEM2</accession>
<evidence type="ECO:0000313" key="1">
    <source>
        <dbReference type="EMBL" id="RMZ97137.1"/>
    </source>
</evidence>
<dbReference type="EMBL" id="REGN01011608">
    <property type="protein sequence ID" value="RMZ97137.1"/>
    <property type="molecule type" value="Genomic_DNA"/>
</dbReference>
<reference evidence="1 2" key="1">
    <citation type="journal article" date="2018" name="Sci. Rep.">
        <title>Genomic signatures of local adaptation to the degree of environmental predictability in rotifers.</title>
        <authorList>
            <person name="Franch-Gras L."/>
            <person name="Hahn C."/>
            <person name="Garcia-Roger E.M."/>
            <person name="Carmona M.J."/>
            <person name="Serra M."/>
            <person name="Gomez A."/>
        </authorList>
    </citation>
    <scope>NUCLEOTIDE SEQUENCE [LARGE SCALE GENOMIC DNA]</scope>
    <source>
        <strain evidence="1">HYR1</strain>
    </source>
</reference>
<sequence length="687" mass="81036">MSKQMSQKTEEIIEYFSNLINEIDIICEKAILFFKTEDALTEIQANREKIISKIKQTELSKLKNFNDSETLYDGTFAFFISNDQFKDKSNNPCQFRPNLLSKYNESDHTSDEKLDLNNNAPFSWTMSQKRGEKFEFVKHLGQLVVASSLEQNIVQILINCQLNTKFESNFLEKESTKFQVYAQLIKNKNDHVIIDLSQKERNIIDSLKLTSQSEDEILMTESGFEMIPTYLNVDSVKELKIVGYCDTEFPTQIFRPFKNLARLKIDLFDLQFLNENSFRGLESLEILELAKLLIDIDENAFKALINLRLLIFTKCYFGNFHKKSGLENLKALKIKHSNFVDFRLEYLQLFKNLENIQIFRSEFAKSEIKSFNGLENLKILETDLTEETLFKSNLEILSLDFQSFKPHASFNGLKFLNIRVGCLEQIEHLNQLNQLEFLDFELDEKLVDDFNQVNLPKLKYLVLICSNTPNFNQSLQNLQGLELIGARFMPRDRFLNLKSLDYLALKDSLQSMLETFYRTTFNTIKNLKFLKIENYLYEFSYDDDKKNEIYEKLSKLFESPENVLFNDSMCDNECLLELSAKLGEEQITERVYFEKCLKVSECIRQFVLNKDSNYYKEYLRNTKRRQSNFGLDEEYSKMDFSEMGYESEADFYLSYNEFMSTCHEHDEFEFNNDEYTIDYGDFDYGQL</sequence>
<name>A0A3M7PEM2_BRAPC</name>
<protein>
    <submittedName>
        <fullName evidence="1">Uncharacterized protein</fullName>
    </submittedName>
</protein>
<dbReference type="InterPro" id="IPR032675">
    <property type="entry name" value="LRR_dom_sf"/>
</dbReference>
<dbReference type="AlphaFoldDB" id="A0A3M7PEM2"/>
<dbReference type="Gene3D" id="3.80.10.10">
    <property type="entry name" value="Ribonuclease Inhibitor"/>
    <property type="match status" value="1"/>
</dbReference>
<gene>
    <name evidence="1" type="ORF">BpHYR1_042600</name>
</gene>